<keyword evidence="2" id="KW-1185">Reference proteome</keyword>
<name>A0ABY5GXB0_9GAMM</name>
<evidence type="ECO:0000313" key="1">
    <source>
        <dbReference type="EMBL" id="UTW04648.1"/>
    </source>
</evidence>
<evidence type="ECO:0000313" key="2">
    <source>
        <dbReference type="Proteomes" id="UP001059950"/>
    </source>
</evidence>
<proteinExistence type="predicted"/>
<protein>
    <recommendedName>
        <fullName evidence="3">7-cyano-7-deazaguanine synthase (Queuosine biosynthesis)</fullName>
    </recommendedName>
</protein>
<sequence>MLVIGKPQVTSVDGQCLYSVDVNWLDKTDSLWFSVDECYAELLSNTCEAPLIGLLIPAMKGGHDIRVEGRVNSSLVVRLNKTVQTLLIDLIPGLKKIKISCDDEYSDGAYIRESRGGAAAGFSGGVDSYCLLSDFFMADRTSDNKINYLLFNNVGSHGKADSELFERRYNRLAPAVKAMGIPFVKVDSNLSFFYSKGIGFQQTNTIRNASVAFLIKNKIENFYYASSYMYSDLVIGRTGDMSRADPVFLSLLCSNDFRLSSEGSEYSRVEKVLKIASLDQTHDYLDVCIKARSNSSYTNCGKCWKCMRTLAILEISGDMTKYDKVFDLNEYKKLKFAYHAHVIRSKDPLVKEVKQYAKEMGYRFSLSSKVMALPFLYSLVKKFYLNF</sequence>
<accession>A0ABY5GXB0</accession>
<dbReference type="Proteomes" id="UP001059950">
    <property type="component" value="Chromosome"/>
</dbReference>
<gene>
    <name evidence="1" type="ORF">KDX31_06490</name>
</gene>
<organism evidence="1 2">
    <name type="scientific">Amphritea atlantica</name>
    <dbReference type="NCBI Taxonomy" id="355243"/>
    <lineage>
        <taxon>Bacteria</taxon>
        <taxon>Pseudomonadati</taxon>
        <taxon>Pseudomonadota</taxon>
        <taxon>Gammaproteobacteria</taxon>
        <taxon>Oceanospirillales</taxon>
        <taxon>Oceanospirillaceae</taxon>
        <taxon>Amphritea</taxon>
    </lineage>
</organism>
<evidence type="ECO:0008006" key="3">
    <source>
        <dbReference type="Google" id="ProtNLM"/>
    </source>
</evidence>
<dbReference type="EMBL" id="CP073344">
    <property type="protein sequence ID" value="UTW04648.1"/>
    <property type="molecule type" value="Genomic_DNA"/>
</dbReference>
<reference evidence="1" key="1">
    <citation type="submission" date="2021-04" db="EMBL/GenBank/DDBJ databases">
        <title>Oceanospirillales bacteria with DddD are important DMSP degraders in coastal seawater.</title>
        <authorList>
            <person name="Liu J."/>
        </authorList>
    </citation>
    <scope>NUCLEOTIDE SEQUENCE</scope>
    <source>
        <strain evidence="1">GY6</strain>
    </source>
</reference>